<gene>
    <name evidence="8" type="ORF">LPTSP3_g22000</name>
</gene>
<keyword evidence="4" id="KW-0902">Two-component regulatory system</keyword>
<feature type="domain" description="Response regulatory" evidence="7">
    <location>
        <begin position="659"/>
        <end position="779"/>
    </location>
</feature>
<dbReference type="InterPro" id="IPR003594">
    <property type="entry name" value="HATPase_dom"/>
</dbReference>
<dbReference type="InterPro" id="IPR036097">
    <property type="entry name" value="HisK_dim/P_sf"/>
</dbReference>
<dbReference type="InterPro" id="IPR000014">
    <property type="entry name" value="PAS"/>
</dbReference>
<dbReference type="EMBL" id="AP025028">
    <property type="protein sequence ID" value="BDA79270.1"/>
    <property type="molecule type" value="Genomic_DNA"/>
</dbReference>
<dbReference type="Gene3D" id="3.30.450.20">
    <property type="entry name" value="PAS domain"/>
    <property type="match status" value="2"/>
</dbReference>
<comment type="catalytic activity">
    <reaction evidence="1">
        <text>ATP + protein L-histidine = ADP + protein N-phospho-L-histidine.</text>
        <dbReference type="EC" id="2.7.13.3"/>
    </reaction>
</comment>
<dbReference type="SMART" id="SM00448">
    <property type="entry name" value="REC"/>
    <property type="match status" value="2"/>
</dbReference>
<sequence length="779" mass="88517">MDFHIYQSLIEGLPYGFAYHRLILDEEKQPKDYQILAVNAAFENLTGVFSEKIVDRFASEITDLLPKSDFDRVQVYGNITIHRTRREIEYFVKEKNRWFKETVYYHEPDHFAVVLEDITEKKNTKGALRESVTKWVKLFDILPIGVSIVDKNRTLSEFNQTLSDIVGITKEGLEQGLYKQRKYYGSNGKLLSSDDMPTAIALREQRPIHAMEVGIEKEDGSFIWTEVSAMPLPFEDESCVIVTTDITEKKQSEQILLFAKEQADAANHAKSEFVANMSHEIRTPLNGVIGFSELLSNTELDPLQKEYVHNTIVSANSLLGIINDILDFSKIEARKMELDEVEVDLIELLEQIIDILKYKSDEKNLELLLNYELDLPRFIIADPVRLKQILMNLLSNAIKFTDTGEVELQVVFEETDTPKGRFLFSVRDTGIGISEKDRKKLFKEFSQGDASTTRKFGGTGLGLAISDSLVEMMGGSLKLETEVGKGSVFYFDLVCEFFKDDKKPLGEFGYSKRVLIVDDNANNRRILSQTLIGSSQIVEEAENGKEALEKIMNSDPFDVVIMDYQMPALDGLETSRWIREELKLSPTDLPIILLHSSCEDMKIIKYSVDYGINQKLVKPVKSYDLFKAISSIHQAESNHRSTVFSEEDTSTKKDISGPNILLVEDNLINRQLMKKFLSQWYPNASLVEAEDGQAAVTQFQLKKPDLILMDIQMPVMDGLTATKTIREFENSNGTKVPIIALTAGAFVEEKERCFSAGMNDFLTKPIDTKALKEILQKYL</sequence>
<dbReference type="Pfam" id="PF13188">
    <property type="entry name" value="PAS_8"/>
    <property type="match status" value="1"/>
</dbReference>
<proteinExistence type="predicted"/>
<evidence type="ECO:0000259" key="6">
    <source>
        <dbReference type="PROSITE" id="PS50109"/>
    </source>
</evidence>
<feature type="modified residue" description="4-aspartylphosphate" evidence="5">
    <location>
        <position position="710"/>
    </location>
</feature>
<dbReference type="Pfam" id="PF02518">
    <property type="entry name" value="HATPase_c"/>
    <property type="match status" value="1"/>
</dbReference>
<dbReference type="PANTHER" id="PTHR45339:SF1">
    <property type="entry name" value="HYBRID SIGNAL TRANSDUCTION HISTIDINE KINASE J"/>
    <property type="match status" value="1"/>
</dbReference>
<dbReference type="SMART" id="SM00388">
    <property type="entry name" value="HisKA"/>
    <property type="match status" value="1"/>
</dbReference>
<dbReference type="Gene3D" id="3.30.565.10">
    <property type="entry name" value="Histidine kinase-like ATPase, C-terminal domain"/>
    <property type="match status" value="1"/>
</dbReference>
<accession>A0ABM7UK76</accession>
<dbReference type="PROSITE" id="PS50110">
    <property type="entry name" value="RESPONSE_REGULATORY"/>
    <property type="match status" value="2"/>
</dbReference>
<dbReference type="PRINTS" id="PR00344">
    <property type="entry name" value="BCTRLSENSOR"/>
</dbReference>
<evidence type="ECO:0000256" key="5">
    <source>
        <dbReference type="PROSITE-ProRule" id="PRU00169"/>
    </source>
</evidence>
<keyword evidence="3 5" id="KW-0597">Phosphoprotein</keyword>
<feature type="modified residue" description="4-aspartylphosphate" evidence="5">
    <location>
        <position position="563"/>
    </location>
</feature>
<feature type="domain" description="Histidine kinase" evidence="6">
    <location>
        <begin position="276"/>
        <end position="497"/>
    </location>
</feature>
<dbReference type="SMART" id="SM00387">
    <property type="entry name" value="HATPase_c"/>
    <property type="match status" value="1"/>
</dbReference>
<dbReference type="EC" id="2.7.13.3" evidence="2"/>
<dbReference type="InterPro" id="IPR036890">
    <property type="entry name" value="HATPase_C_sf"/>
</dbReference>
<organism evidence="8 9">
    <name type="scientific">Leptospira kobayashii</name>
    <dbReference type="NCBI Taxonomy" id="1917830"/>
    <lineage>
        <taxon>Bacteria</taxon>
        <taxon>Pseudomonadati</taxon>
        <taxon>Spirochaetota</taxon>
        <taxon>Spirochaetia</taxon>
        <taxon>Leptospirales</taxon>
        <taxon>Leptospiraceae</taxon>
        <taxon>Leptospira</taxon>
    </lineage>
</organism>
<dbReference type="InterPro" id="IPR011006">
    <property type="entry name" value="CheY-like_superfamily"/>
</dbReference>
<evidence type="ECO:0000313" key="8">
    <source>
        <dbReference type="EMBL" id="BDA79270.1"/>
    </source>
</evidence>
<dbReference type="CDD" id="cd16922">
    <property type="entry name" value="HATPase_EvgS-ArcB-TorS-like"/>
    <property type="match status" value="1"/>
</dbReference>
<evidence type="ECO:0000313" key="9">
    <source>
        <dbReference type="Proteomes" id="UP000245263"/>
    </source>
</evidence>
<dbReference type="Pfam" id="PF00512">
    <property type="entry name" value="HisKA"/>
    <property type="match status" value="1"/>
</dbReference>
<keyword evidence="9" id="KW-1185">Reference proteome</keyword>
<dbReference type="RefSeq" id="WP_109019316.1">
    <property type="nucleotide sequence ID" value="NZ_AP025028.1"/>
</dbReference>
<dbReference type="InterPro" id="IPR004358">
    <property type="entry name" value="Sig_transdc_His_kin-like_C"/>
</dbReference>
<evidence type="ECO:0000256" key="4">
    <source>
        <dbReference type="ARBA" id="ARBA00023012"/>
    </source>
</evidence>
<evidence type="ECO:0000256" key="3">
    <source>
        <dbReference type="ARBA" id="ARBA00022553"/>
    </source>
</evidence>
<dbReference type="NCBIfam" id="TIGR00229">
    <property type="entry name" value="sensory_box"/>
    <property type="match status" value="1"/>
</dbReference>
<dbReference type="InterPro" id="IPR035965">
    <property type="entry name" value="PAS-like_dom_sf"/>
</dbReference>
<name>A0ABM7UK76_9LEPT</name>
<dbReference type="InterPro" id="IPR001789">
    <property type="entry name" value="Sig_transdc_resp-reg_receiver"/>
</dbReference>
<dbReference type="Gene3D" id="1.10.287.130">
    <property type="match status" value="1"/>
</dbReference>
<dbReference type="CDD" id="cd00082">
    <property type="entry name" value="HisKA"/>
    <property type="match status" value="1"/>
</dbReference>
<dbReference type="SUPFAM" id="SSF55874">
    <property type="entry name" value="ATPase domain of HSP90 chaperone/DNA topoisomerase II/histidine kinase"/>
    <property type="match status" value="1"/>
</dbReference>
<protein>
    <recommendedName>
        <fullName evidence="2">histidine kinase</fullName>
        <ecNumber evidence="2">2.7.13.3</ecNumber>
    </recommendedName>
</protein>
<dbReference type="PANTHER" id="PTHR45339">
    <property type="entry name" value="HYBRID SIGNAL TRANSDUCTION HISTIDINE KINASE J"/>
    <property type="match status" value="1"/>
</dbReference>
<feature type="domain" description="Response regulatory" evidence="7">
    <location>
        <begin position="513"/>
        <end position="633"/>
    </location>
</feature>
<dbReference type="InterPro" id="IPR003661">
    <property type="entry name" value="HisK_dim/P_dom"/>
</dbReference>
<dbReference type="Pfam" id="PF00072">
    <property type="entry name" value="Response_reg"/>
    <property type="match status" value="2"/>
</dbReference>
<dbReference type="Gene3D" id="3.40.50.2300">
    <property type="match status" value="2"/>
</dbReference>
<dbReference type="PROSITE" id="PS50109">
    <property type="entry name" value="HIS_KIN"/>
    <property type="match status" value="1"/>
</dbReference>
<dbReference type="CDD" id="cd17546">
    <property type="entry name" value="REC_hyHK_CKI1_RcsC-like"/>
    <property type="match status" value="2"/>
</dbReference>
<dbReference type="SUPFAM" id="SSF47384">
    <property type="entry name" value="Homodimeric domain of signal transducing histidine kinase"/>
    <property type="match status" value="1"/>
</dbReference>
<evidence type="ECO:0000256" key="2">
    <source>
        <dbReference type="ARBA" id="ARBA00012438"/>
    </source>
</evidence>
<reference evidence="8 9" key="1">
    <citation type="submission" date="2021-08" db="EMBL/GenBank/DDBJ databases">
        <title>Complete genome sequence of Leptospira kobayashii strain E30.</title>
        <authorList>
            <person name="Nakao R."/>
            <person name="Nakamura S."/>
            <person name="Masuzawa T."/>
            <person name="Koizumi N."/>
        </authorList>
    </citation>
    <scope>NUCLEOTIDE SEQUENCE [LARGE SCALE GENOMIC DNA]</scope>
    <source>
        <strain evidence="8 9">E30</strain>
    </source>
</reference>
<dbReference type="Proteomes" id="UP000245263">
    <property type="component" value="Chromosome 1"/>
</dbReference>
<dbReference type="SUPFAM" id="SSF55785">
    <property type="entry name" value="PYP-like sensor domain (PAS domain)"/>
    <property type="match status" value="2"/>
</dbReference>
<dbReference type="InterPro" id="IPR005467">
    <property type="entry name" value="His_kinase_dom"/>
</dbReference>
<dbReference type="Pfam" id="PF13426">
    <property type="entry name" value="PAS_9"/>
    <property type="match status" value="1"/>
</dbReference>
<dbReference type="SUPFAM" id="SSF52172">
    <property type="entry name" value="CheY-like"/>
    <property type="match status" value="2"/>
</dbReference>
<evidence type="ECO:0000256" key="1">
    <source>
        <dbReference type="ARBA" id="ARBA00000085"/>
    </source>
</evidence>
<evidence type="ECO:0000259" key="7">
    <source>
        <dbReference type="PROSITE" id="PS50110"/>
    </source>
</evidence>